<dbReference type="Gene3D" id="4.10.400.10">
    <property type="entry name" value="Low-density Lipoprotein Receptor"/>
    <property type="match status" value="1"/>
</dbReference>
<reference evidence="4 5" key="1">
    <citation type="journal article" date="2021" name="Nat. Plants">
        <title>The Taxus genome provides insights into paclitaxel biosynthesis.</title>
        <authorList>
            <person name="Xiong X."/>
            <person name="Gou J."/>
            <person name="Liao Q."/>
            <person name="Li Y."/>
            <person name="Zhou Q."/>
            <person name="Bi G."/>
            <person name="Li C."/>
            <person name="Du R."/>
            <person name="Wang X."/>
            <person name="Sun T."/>
            <person name="Guo L."/>
            <person name="Liang H."/>
            <person name="Lu P."/>
            <person name="Wu Y."/>
            <person name="Zhang Z."/>
            <person name="Ro D.K."/>
            <person name="Shang Y."/>
            <person name="Huang S."/>
            <person name="Yan J."/>
        </authorList>
    </citation>
    <scope>NUCLEOTIDE SEQUENCE [LARGE SCALE GENOMIC DNA]</scope>
    <source>
        <strain evidence="4">Ta-2019</strain>
    </source>
</reference>
<keyword evidence="1" id="KW-1015">Disulfide bond</keyword>
<dbReference type="Pfam" id="PF12999">
    <property type="entry name" value="PRKCSH-like"/>
    <property type="match status" value="1"/>
</dbReference>
<evidence type="ECO:0000259" key="3">
    <source>
        <dbReference type="Pfam" id="PF12999"/>
    </source>
</evidence>
<protein>
    <recommendedName>
        <fullName evidence="3">Glucosidase II beta subunit N-terminal domain-containing protein</fullName>
    </recommendedName>
</protein>
<feature type="domain" description="Glucosidase II beta subunit N-terminal" evidence="3">
    <location>
        <begin position="25"/>
        <end position="169"/>
    </location>
</feature>
<evidence type="ECO:0000313" key="5">
    <source>
        <dbReference type="Proteomes" id="UP000824469"/>
    </source>
</evidence>
<sequence>MGESTGGSIAHHALGMWVAAQDGEMQAQGNDFEEKYFLSERINCKDGSKTFSQERLNDDFCDCPDGTDEPGTSACPEGKFYCRNSGHMPALLFSSRVNDGICDCCDGSDEYDGKVNCSNTCWEAGKATREKLKKRLTTFKEGLAIRKQEVELAKQLMAKDKAELASLKQDEKKLKDVVDKLKEIKEAIEKVEEEEQLKREKEEQRIRDEEKQTKEQEASQSLDNSSEDSQHLSKGAPEPCEQIVRETVDLGNYTLTRVMRQLDGACGWLSMDGCPIIREICDSGVRGGGIRELGNSARELHLYEGYEAA</sequence>
<organism evidence="4 5">
    <name type="scientific">Taxus chinensis</name>
    <name type="common">Chinese yew</name>
    <name type="synonym">Taxus wallichiana var. chinensis</name>
    <dbReference type="NCBI Taxonomy" id="29808"/>
    <lineage>
        <taxon>Eukaryota</taxon>
        <taxon>Viridiplantae</taxon>
        <taxon>Streptophyta</taxon>
        <taxon>Embryophyta</taxon>
        <taxon>Tracheophyta</taxon>
        <taxon>Spermatophyta</taxon>
        <taxon>Pinopsida</taxon>
        <taxon>Pinidae</taxon>
        <taxon>Conifers II</taxon>
        <taxon>Cupressales</taxon>
        <taxon>Taxaceae</taxon>
        <taxon>Taxus</taxon>
    </lineage>
</organism>
<feature type="compositionally biased region" description="Basic and acidic residues" evidence="2">
    <location>
        <begin position="193"/>
        <end position="217"/>
    </location>
</feature>
<feature type="region of interest" description="Disordered" evidence="2">
    <location>
        <begin position="193"/>
        <end position="241"/>
    </location>
</feature>
<keyword evidence="5" id="KW-1185">Reference proteome</keyword>
<evidence type="ECO:0000256" key="1">
    <source>
        <dbReference type="ARBA" id="ARBA00023157"/>
    </source>
</evidence>
<dbReference type="GO" id="GO:0017177">
    <property type="term" value="C:glucosidase II complex"/>
    <property type="evidence" value="ECO:0007669"/>
    <property type="project" value="TreeGrafter"/>
</dbReference>
<comment type="caution">
    <text evidence="4">The sequence shown here is derived from an EMBL/GenBank/DDBJ whole genome shotgun (WGS) entry which is preliminary data.</text>
</comment>
<evidence type="ECO:0000313" key="4">
    <source>
        <dbReference type="EMBL" id="KAH9294639.1"/>
    </source>
</evidence>
<accession>A0AA38F6U0</accession>
<dbReference type="PANTHER" id="PTHR12630:SF1">
    <property type="entry name" value="GLUCOSIDASE 2 SUBUNIT BETA"/>
    <property type="match status" value="1"/>
</dbReference>
<dbReference type="InterPro" id="IPR039794">
    <property type="entry name" value="Gtb1-like"/>
</dbReference>
<proteinExistence type="predicted"/>
<dbReference type="InterPro" id="IPR036055">
    <property type="entry name" value="LDL_receptor-like_sf"/>
</dbReference>
<dbReference type="AlphaFoldDB" id="A0AA38F6U0"/>
<evidence type="ECO:0000256" key="2">
    <source>
        <dbReference type="SAM" id="MobiDB-lite"/>
    </source>
</evidence>
<dbReference type="EMBL" id="JAHRHJ020000011">
    <property type="protein sequence ID" value="KAH9294639.1"/>
    <property type="molecule type" value="Genomic_DNA"/>
</dbReference>
<dbReference type="GO" id="GO:0006491">
    <property type="term" value="P:N-glycan processing"/>
    <property type="evidence" value="ECO:0007669"/>
    <property type="project" value="TreeGrafter"/>
</dbReference>
<gene>
    <name evidence="4" type="ORF">KI387_038227</name>
</gene>
<name>A0AA38F6U0_TAXCH</name>
<dbReference type="PANTHER" id="PTHR12630">
    <property type="entry name" value="N-LINKED OLIGOSACCHARIDE PROCESSING"/>
    <property type="match status" value="1"/>
</dbReference>
<dbReference type="InterPro" id="IPR028146">
    <property type="entry name" value="PRKCSH_N"/>
</dbReference>
<dbReference type="Proteomes" id="UP000824469">
    <property type="component" value="Unassembled WGS sequence"/>
</dbReference>